<dbReference type="Pfam" id="PF18199">
    <property type="entry name" value="Dynein_C"/>
    <property type="match status" value="1"/>
</dbReference>
<feature type="region of interest" description="Disordered" evidence="15">
    <location>
        <begin position="467"/>
        <end position="492"/>
    </location>
</feature>
<dbReference type="FunFam" id="1.10.8.1220:FF:000001">
    <property type="entry name" value="Dynein axonemal heavy chain 5"/>
    <property type="match status" value="1"/>
</dbReference>
<dbReference type="FunFam" id="3.40.50.300:FF:001145">
    <property type="entry name" value="Putative dynein heavy chain"/>
    <property type="match status" value="1"/>
</dbReference>
<dbReference type="Pfam" id="PF12777">
    <property type="entry name" value="MT"/>
    <property type="match status" value="2"/>
</dbReference>
<feature type="coiled-coil region" evidence="14">
    <location>
        <begin position="1381"/>
        <end position="1408"/>
    </location>
</feature>
<dbReference type="InterPro" id="IPR026983">
    <property type="entry name" value="DHC"/>
</dbReference>
<evidence type="ECO:0000256" key="7">
    <source>
        <dbReference type="ARBA" id="ARBA00023017"/>
    </source>
</evidence>
<dbReference type="Proteomes" id="UP000186817">
    <property type="component" value="Unassembled WGS sequence"/>
</dbReference>
<evidence type="ECO:0000259" key="17">
    <source>
        <dbReference type="PROSITE" id="PS50188"/>
    </source>
</evidence>
<dbReference type="InterPro" id="IPR043136">
    <property type="entry name" value="B30.2/SPRY_sf"/>
</dbReference>
<dbReference type="OrthoDB" id="5593012at2759"/>
<gene>
    <name evidence="18" type="primary">Dnah7</name>
    <name evidence="18" type="ORF">AK812_SmicGene19078</name>
</gene>
<evidence type="ECO:0000256" key="3">
    <source>
        <dbReference type="ARBA" id="ARBA00022490"/>
    </source>
</evidence>
<accession>A0A1Q9DTC9</accession>
<keyword evidence="16" id="KW-0812">Transmembrane</keyword>
<keyword evidence="16" id="KW-0472">Membrane</keyword>
<dbReference type="GO" id="GO:0030286">
    <property type="term" value="C:dynein complex"/>
    <property type="evidence" value="ECO:0007669"/>
    <property type="project" value="UniProtKB-KW"/>
</dbReference>
<evidence type="ECO:0000313" key="19">
    <source>
        <dbReference type="Proteomes" id="UP000186817"/>
    </source>
</evidence>
<dbReference type="InterPro" id="IPR035706">
    <property type="entry name" value="AAA_9"/>
</dbReference>
<dbReference type="FunFam" id="3.10.490.20:FF:000009">
    <property type="entry name" value="Dynein heavy chain 4"/>
    <property type="match status" value="1"/>
</dbReference>
<dbReference type="InterPro" id="IPR001870">
    <property type="entry name" value="B30.2/SPRY"/>
</dbReference>
<evidence type="ECO:0000256" key="5">
    <source>
        <dbReference type="ARBA" id="ARBA00022741"/>
    </source>
</evidence>
<evidence type="ECO:0000256" key="13">
    <source>
        <dbReference type="PROSITE-ProRule" id="PRU00117"/>
    </source>
</evidence>
<keyword evidence="16" id="KW-1133">Transmembrane helix</keyword>
<dbReference type="Gene3D" id="3.40.50.300">
    <property type="entry name" value="P-loop containing nucleotide triphosphate hydrolases"/>
    <property type="match status" value="3"/>
</dbReference>
<keyword evidence="11" id="KW-0206">Cytoskeleton</keyword>
<keyword evidence="19" id="KW-1185">Reference proteome</keyword>
<feature type="transmembrane region" description="Helical" evidence="16">
    <location>
        <begin position="3253"/>
        <end position="3270"/>
    </location>
</feature>
<dbReference type="GO" id="GO:0005874">
    <property type="term" value="C:microtubule"/>
    <property type="evidence" value="ECO:0007669"/>
    <property type="project" value="UniProtKB-KW"/>
</dbReference>
<feature type="transmembrane region" description="Helical" evidence="16">
    <location>
        <begin position="3282"/>
        <end position="3304"/>
    </location>
</feature>
<feature type="compositionally biased region" description="Polar residues" evidence="15">
    <location>
        <begin position="480"/>
        <end position="491"/>
    </location>
</feature>
<dbReference type="GO" id="GO:0007018">
    <property type="term" value="P:microtubule-based movement"/>
    <property type="evidence" value="ECO:0007669"/>
    <property type="project" value="InterPro"/>
</dbReference>
<keyword evidence="9" id="KW-0969">Cilium</keyword>
<dbReference type="GO" id="GO:0003723">
    <property type="term" value="F:RNA binding"/>
    <property type="evidence" value="ECO:0007669"/>
    <property type="project" value="UniProtKB-UniRule"/>
</dbReference>
<keyword evidence="4" id="KW-0493">Microtubule</keyword>
<dbReference type="FunFam" id="1.20.920.20:FF:000001">
    <property type="entry name" value="dynein heavy chain 2, axonemal"/>
    <property type="match status" value="1"/>
</dbReference>
<keyword evidence="10" id="KW-0505">Motor protein</keyword>
<name>A0A1Q9DTC9_SYMMI</name>
<dbReference type="InterPro" id="IPR042219">
    <property type="entry name" value="AAA_lid_11_sf"/>
</dbReference>
<keyword evidence="3" id="KW-0963">Cytoplasm</keyword>
<dbReference type="InterPro" id="IPR024317">
    <property type="entry name" value="Dynein_heavy_chain_D4_dom"/>
</dbReference>
<dbReference type="Gene3D" id="3.10.490.20">
    <property type="match status" value="1"/>
</dbReference>
<evidence type="ECO:0000256" key="10">
    <source>
        <dbReference type="ARBA" id="ARBA00023175"/>
    </source>
</evidence>
<comment type="subcellular location">
    <subcellularLocation>
        <location evidence="1">Cell projection</location>
        <location evidence="1">Cilium</location>
    </subcellularLocation>
    <subcellularLocation>
        <location evidence="2">Cytoplasm</location>
        <location evidence="2">Cytoskeleton</location>
    </subcellularLocation>
</comment>
<dbReference type="Pfam" id="PF18198">
    <property type="entry name" value="AAA_lid_11"/>
    <property type="match status" value="1"/>
</dbReference>
<keyword evidence="5" id="KW-0547">Nucleotide-binding</keyword>
<evidence type="ECO:0000256" key="8">
    <source>
        <dbReference type="ARBA" id="ARBA00023054"/>
    </source>
</evidence>
<evidence type="ECO:0000256" key="15">
    <source>
        <dbReference type="SAM" id="MobiDB-lite"/>
    </source>
</evidence>
<evidence type="ECO:0000256" key="16">
    <source>
        <dbReference type="SAM" id="Phobius"/>
    </source>
</evidence>
<dbReference type="Pfam" id="PF00622">
    <property type="entry name" value="SPRY"/>
    <property type="match status" value="1"/>
</dbReference>
<keyword evidence="12" id="KW-0966">Cell projection</keyword>
<dbReference type="SMART" id="SM00449">
    <property type="entry name" value="SPRY"/>
    <property type="match status" value="1"/>
</dbReference>
<dbReference type="SUPFAM" id="SSF49899">
    <property type="entry name" value="Concanavalin A-like lectins/glucanases"/>
    <property type="match status" value="1"/>
</dbReference>
<dbReference type="GO" id="GO:0045505">
    <property type="term" value="F:dynein intermediate chain binding"/>
    <property type="evidence" value="ECO:0007669"/>
    <property type="project" value="InterPro"/>
</dbReference>
<dbReference type="Gene3D" id="1.20.1270.280">
    <property type="match status" value="1"/>
</dbReference>
<keyword evidence="13" id="KW-0694">RNA-binding</keyword>
<dbReference type="InterPro" id="IPR024743">
    <property type="entry name" value="Dynein_HC_stalk"/>
</dbReference>
<feature type="coiled-coil region" evidence="14">
    <location>
        <begin position="2203"/>
        <end position="2230"/>
    </location>
</feature>
<dbReference type="Gene3D" id="6.10.140.1060">
    <property type="match status" value="1"/>
</dbReference>
<dbReference type="InterPro" id="IPR004273">
    <property type="entry name" value="Dynein_heavy_D6_P-loop"/>
</dbReference>
<dbReference type="PROSITE" id="PS50084">
    <property type="entry name" value="KH_TYPE_1"/>
    <property type="match status" value="1"/>
</dbReference>
<evidence type="ECO:0000256" key="12">
    <source>
        <dbReference type="ARBA" id="ARBA00023273"/>
    </source>
</evidence>
<keyword evidence="8 14" id="KW-0175">Coiled coil</keyword>
<sequence>MKRRHGATLAGWDPNTKDAEVEVEQDPLTGGCYKAACASTERAWIGLRGRPGVVSGQYCFEVKVTEGLLRVGWSSSTASLALGTDAEGFGFGGTGKKSHRNKFADYGAAFEAGDVVTCCLDRDRREVSFGVNGIWYGKAFDIPKAWDDFALFPAICAREAFRITGYFGCPDHPKVPHGCDFWPLGAAYPEDVVESAAGPPMQLELPGLEESAETRGARRGRFAKMARVDQVAEPDCFDAGVLIGRCRALERGYLRDAAKLRDPEQIRPMPVLREALQHCLSAGRAWSWEAEMLRAIRQDITVQHLDADFLEEVCEVSCLRALANGDWAVFASCSSTLKRRPRAAELRWLALLGRPQVLAAALQAMPLEDTVSGFVRKTLADLSVGLWTRALKRKAPTQTAQQAFDIAVKPTAKAQLLCAICKAFPTAQQPTLQSLGVDSLPSSVSLTDNLLNGKEALLAAQEVLQVAQRPQQREDHRTLESNLGSDEQTPSKLHDGRAFHGFCVRDGALSGVHLRLGVPPLSHPGALPSTCFGKRAAAWRSKERKTFGEAEVRERKAFSMKWDPDRGYGAESSFRATLGLPWADGTFVCMARKIPIWPWRQQNSALFHSSCLKSVPNLFNAEDKTQILEVSTSAAQAAGCSDPAEVFAFFTEQCRKNLHLVLALSPIGEAFRRRVRMFPAIVNCCTIDWFMEWPEEALRGVATHFLQKVDLAKDVFTGVVEICVRMQESVFELTDRFRREVQRHYYVTPTSYLELINSFKGVLASKRDDVSGAKRRYDDGLEKVISTEEQVKTMSIQLEELRPVLKQTSAETADLMTVIEHKQEEASATQAVVAKEEEAASQQAEASRTMKEECQADLDKALPALNAALDALKSLKKGDIVEVKNMKSPPEGVITVSKALCWMFDVKPKKVTAEDGRTKIDDYWEPSKKSLWGDSKMLDRLLGYDKDHIPVEVIEKLKPLEDDPEFDPEVIKKASTAAMGICKWVRAMIVYDGVAKVVGPKKEALAQAESELAKASTNSALWGRRCAMEPYDESCINIISLETGNAIKSITVRHIGNAAAILSGISEISTCCAEGPCIIKKGSFGFSVELSPVPEVTGQQVWQSFSEPLRGISDWRLSVRSMESGLQPVLERNQDGVHVHLGSAVGSVEDGWFAFASWTGEKTIEVTILSKLGKEIGRLEAYTWRRSSSDPSVFSMHAHRDILVLRSTFDWGHICASLDVYKIDAEHCQVIPVPIEYRQENIECISCSPTHCLLTWEYEIFAYELGPNFWNSQRVVIPMSPGRGRTKGAHFLQDQAHILLSTARFPDYYFGREDDVTLSVIEWSAAGRLFPFQVVLAGQLDGGVRACNLRRADCRGLEGLDLPESSIVAGWLERIRVMGVLNEKKAELKAVQDNVSQLLADFESARKKKDDLAVQVDDCSKRLVRAEKLISGLGGEKTRWIESSKRLGEQYTNLTGDVLIGSGILAYLGTFTGRYRVDTVKSWVLTCVKNTFVEFADAESPKFEHRRSRSFGCPRDLQFHKLQSSTNHTSYAALDDIGLHETGATGKKTSEIITQTLKKPGTGTTAVAQLAASLPKGYSLTLTHHGEPDTAKCMHADMTDSKTTSHKPTAANGSLQAQPTAAVRQPFETRQPCLPCGHYPQNEIQVQSPIWSPPTASERILSSTPAMSWQTSHWQSPNSPNVYPDPRLHAAQSYGAAHPWQAYTPGATWHQNFMNSAVPAYDPVVNNAVAAAAGVASMASLAMAFRQSLAWQSLLGAACINELPASQDSFAPPQPPGWWGAQVQTEPVPESACPDTLPCDDYPEELEPAPEEEPEQSEPLQHRETGRANISQNLTPCQARKHRMHRPLRAPSRRWCCFKIKMHADRTFHPVRMIIGKGGNNTRQIALQTGAKIRIRGRGSGHIEPATGEEAPTPLMLVVSADFGNTEGYFNALDMSLELLHTVESAYKDHCAATGIKGVSPALVIGSMCGFTSSQLDMPECAAMTPGMGPRPVLGSPTSETELKIVQLMKENQLPSAQEFSLRTVLGDEVQIRQWVIDKLPNDQVSVENAIIIQRSRRWPLMIDPQLQANQWVRKTYAGRGEQLRILRLTQNYARELEGAITYGKPTLLENVLEQLDPLLEPLLQKAIFKAGSVMMIRLGDSQCEYNKDFRFFITTKLPNPHYSPEICVQVTLLNFMATPDGLQDQMLGILVAKEEPEVERKRQNLVVESAQSKAQLKEIEDRILQLLSESKGNILDDEELINTLATSKTASLRIEERVAEQEKTQAQVQETRATYVPVAVRASALFFVIADLCNVEPMYQYSLEWFYTIYEQAIAAAERFERNIQKRLTALQSKFLEMLFEQTCHSLFEKDKLMLSLLLAFKSMEVDDDINLEEKRLLLMALGGGSAHLPKPTEEWLTEKMWSRICVLDKVGKGPWYKFATSFQDNIEKWKALFDSDNPVAYNWPGKEQMSALQRALVLLAVRTDCTIAGLQEVISTNLGKNFLEPPGFNLEKSFHGSNACKPLIFVLSSGADPMVEVIRLAQKVGMNERYTTVSLGQGQGPKAGRAISDGTEGGLWVILQNCHLAPSWMPTLEVMVEELDPDKVNEQFRLWLTSMPSSEFPISVLQNGMKMTIEPPKGLKSNLLRAFSSIDPDWFAEACTRSTECKQTFRKMLFGLCFFHALIQERCTYGPLGWNIPYQFSEPDRQICMMQLRMFLEENDSVPYAALRYTAAEANYGGRVTDVHDRRCINFLLTDFYCPEILKDDYKFSPSGVYYAPAYSVSLEPYIEYIRSLPINQMPEAFGLHANANLVAAISEAMRLLGTAAALQPRTGGGGGGASQDDVVMEAATKYLEEVRPPFDTEASNAKYPVDYNESMNTVLNQELLRFNKLISKVRSTLTDVKKAVKGLVVMSAELEMLADGILTDRTPSVWIEVSYPSLKPMVSYVADLCARIEFFQKWIDEGIPEAFWLSGFYFTQSFLTGQLQNYARTLKLPIDTLIWNFKVLKHSAELSRPASGCLAYGIFVDGARWDDDDSVIAESLPKVLFSGLPTIHLTPCETSKDPTDRRMVYPSPLYKTSGRKGTLTTTGHSTNFVMTLLLPITKQHTEKYWAKRGVACLLQLDDCSVLTDWCEQSVHSAGRRGRAVLGKTWQNLSMTWLSFFTSPAGSCFKTPRFLSARSLCWLAAKGHVVRVVCNSKTQTSTQRSKVATMEFLAAGVGAGLLNYNRKNFMFDKEQYRERAYFSQEMKVSKYELYREDIKDLTDLTVSKMDVYMVINVLQLLFCVMLFTEGMPKPRTTPLWLHWILAASSGSAVLYFVLSIWLGMHASIAAHSFGVRLLTQFVRLPVPNLQQIHRAAAKAKDYEALSLTDMLRIPVLQQQFRKLSATLGNLSFETRVEDTTGLDDSFLPEVYMPSLEETAALRHIQLYRELQANWQAYDAYCRVCMALGTNQLLQSINAYCLGVLLSETSSGWAAACCMAVIGSVSWLVVRLDVLVSWRMLMMALALQLGIPLLTLCCLATQILFKWAGALALVRVLVPTIFVLHLFWMVCCLRLAAGRGDKVSLPGKFRGVLYLDVFGWLSPEGESPRAAPRRREEVSVLNEKSRS</sequence>
<feature type="domain" description="B30.2/SPRY" evidence="17">
    <location>
        <begin position="1"/>
        <end position="174"/>
    </location>
</feature>
<evidence type="ECO:0000313" key="18">
    <source>
        <dbReference type="EMBL" id="OLP98427.1"/>
    </source>
</evidence>
<dbReference type="GO" id="GO:0008569">
    <property type="term" value="F:minus-end-directed microtubule motor activity"/>
    <property type="evidence" value="ECO:0007669"/>
    <property type="project" value="InterPro"/>
</dbReference>
<dbReference type="EMBL" id="LSRX01000396">
    <property type="protein sequence ID" value="OLP98427.1"/>
    <property type="molecule type" value="Genomic_DNA"/>
</dbReference>
<dbReference type="PANTHER" id="PTHR22878">
    <property type="entry name" value="DYNEIN HEAVY CHAIN 6, AXONEMAL-LIKE-RELATED"/>
    <property type="match status" value="1"/>
</dbReference>
<dbReference type="Gene3D" id="1.10.8.1220">
    <property type="match status" value="1"/>
</dbReference>
<feature type="transmembrane region" description="Helical" evidence="16">
    <location>
        <begin position="3453"/>
        <end position="3471"/>
    </location>
</feature>
<feature type="region of interest" description="Disordered" evidence="15">
    <location>
        <begin position="1770"/>
        <end position="1822"/>
    </location>
</feature>
<keyword evidence="6" id="KW-0067">ATP-binding</keyword>
<dbReference type="FunFam" id="3.40.50.300:FF:000362">
    <property type="entry name" value="Dynein, axonemal, heavy chain 6"/>
    <property type="match status" value="1"/>
</dbReference>
<dbReference type="InterPro" id="IPR043160">
    <property type="entry name" value="Dynein_C_barrel"/>
</dbReference>
<dbReference type="Gene3D" id="2.60.120.920">
    <property type="match status" value="1"/>
</dbReference>
<dbReference type="FunFam" id="1.20.1270.280:FF:000001">
    <property type="entry name" value="dynein heavy chain 7, axonemal"/>
    <property type="match status" value="1"/>
</dbReference>
<dbReference type="Gene3D" id="1.20.920.20">
    <property type="match status" value="2"/>
</dbReference>
<dbReference type="InterPro" id="IPR041228">
    <property type="entry name" value="Dynein_C"/>
</dbReference>
<feature type="transmembrane region" description="Helical" evidence="16">
    <location>
        <begin position="3518"/>
        <end position="3538"/>
    </location>
</feature>
<evidence type="ECO:0000256" key="4">
    <source>
        <dbReference type="ARBA" id="ARBA00022701"/>
    </source>
</evidence>
<dbReference type="InterPro" id="IPR055256">
    <property type="entry name" value="KH_1_KHDC4/BBP-like"/>
</dbReference>
<protein>
    <submittedName>
        <fullName evidence="18">Dynein heavy chain 7, axonemal</fullName>
    </submittedName>
</protein>
<feature type="compositionally biased region" description="Basic and acidic residues" evidence="15">
    <location>
        <begin position="3574"/>
        <end position="3588"/>
    </location>
</feature>
<dbReference type="PANTHER" id="PTHR22878:SF68">
    <property type="entry name" value="DYNEIN HEAVY CHAIN 6, AXONEMAL-LIKE"/>
    <property type="match status" value="1"/>
</dbReference>
<comment type="caution">
    <text evidence="18">The sequence shown here is derived from an EMBL/GenBank/DDBJ whole genome shotgun (WGS) entry which is preliminary data.</text>
</comment>
<dbReference type="GO" id="GO:0005524">
    <property type="term" value="F:ATP binding"/>
    <property type="evidence" value="ECO:0007669"/>
    <property type="project" value="UniProtKB-KW"/>
</dbReference>
<organism evidence="18 19">
    <name type="scientific">Symbiodinium microadriaticum</name>
    <name type="common">Dinoflagellate</name>
    <name type="synonym">Zooxanthella microadriatica</name>
    <dbReference type="NCBI Taxonomy" id="2951"/>
    <lineage>
        <taxon>Eukaryota</taxon>
        <taxon>Sar</taxon>
        <taxon>Alveolata</taxon>
        <taxon>Dinophyceae</taxon>
        <taxon>Suessiales</taxon>
        <taxon>Symbiodiniaceae</taxon>
        <taxon>Symbiodinium</taxon>
    </lineage>
</organism>
<evidence type="ECO:0000256" key="14">
    <source>
        <dbReference type="SAM" id="Coils"/>
    </source>
</evidence>
<dbReference type="GO" id="GO:0005929">
    <property type="term" value="C:cilium"/>
    <property type="evidence" value="ECO:0007669"/>
    <property type="project" value="UniProtKB-SubCell"/>
</dbReference>
<proteinExistence type="predicted"/>
<feature type="region of interest" description="Disordered" evidence="15">
    <location>
        <begin position="1600"/>
        <end position="1619"/>
    </location>
</feature>
<dbReference type="Gene3D" id="1.25.40.990">
    <property type="match status" value="1"/>
</dbReference>
<evidence type="ECO:0000256" key="6">
    <source>
        <dbReference type="ARBA" id="ARBA00022840"/>
    </source>
</evidence>
<feature type="compositionally biased region" description="Acidic residues" evidence="15">
    <location>
        <begin position="1801"/>
        <end position="1816"/>
    </location>
</feature>
<dbReference type="InterPro" id="IPR027417">
    <property type="entry name" value="P-loop_NTPase"/>
</dbReference>
<dbReference type="SUPFAM" id="SSF54791">
    <property type="entry name" value="Eukaryotic type KH-domain (KH-domain type I)"/>
    <property type="match status" value="1"/>
</dbReference>
<dbReference type="Pfam" id="PF12781">
    <property type="entry name" value="AAA_9"/>
    <property type="match status" value="1"/>
</dbReference>
<feature type="transmembrane region" description="Helical" evidence="16">
    <location>
        <begin position="3483"/>
        <end position="3506"/>
    </location>
</feature>
<dbReference type="InterPro" id="IPR036612">
    <property type="entry name" value="KH_dom_type_1_sf"/>
</dbReference>
<evidence type="ECO:0000256" key="11">
    <source>
        <dbReference type="ARBA" id="ARBA00023212"/>
    </source>
</evidence>
<dbReference type="FunFam" id="1.10.8.720:FF:000001">
    <property type="entry name" value="dynein heavy chain 7, axonemal"/>
    <property type="match status" value="1"/>
</dbReference>
<dbReference type="Pfam" id="PF03028">
    <property type="entry name" value="Dynein_heavy"/>
    <property type="match status" value="1"/>
</dbReference>
<dbReference type="Gene3D" id="3.30.1370.10">
    <property type="entry name" value="K Homology domain, type 1"/>
    <property type="match status" value="1"/>
</dbReference>
<dbReference type="Pfam" id="PF22675">
    <property type="entry name" value="KH-I_KHDC4-BBP"/>
    <property type="match status" value="1"/>
</dbReference>
<feature type="region of interest" description="Disordered" evidence="15">
    <location>
        <begin position="3566"/>
        <end position="3588"/>
    </location>
</feature>
<dbReference type="GO" id="GO:0051959">
    <property type="term" value="F:dynein light intermediate chain binding"/>
    <property type="evidence" value="ECO:0007669"/>
    <property type="project" value="InterPro"/>
</dbReference>
<dbReference type="PROSITE" id="PS50188">
    <property type="entry name" value="B302_SPRY"/>
    <property type="match status" value="1"/>
</dbReference>
<dbReference type="InterPro" id="IPR041658">
    <property type="entry name" value="AAA_lid_11"/>
</dbReference>
<dbReference type="Gene3D" id="1.10.8.720">
    <property type="entry name" value="Region D6 of dynein motor"/>
    <property type="match status" value="1"/>
</dbReference>
<reference evidence="18 19" key="1">
    <citation type="submission" date="2016-02" db="EMBL/GenBank/DDBJ databases">
        <title>Genome analysis of coral dinoflagellate symbionts highlights evolutionary adaptations to a symbiotic lifestyle.</title>
        <authorList>
            <person name="Aranda M."/>
            <person name="Li Y."/>
            <person name="Liew Y.J."/>
            <person name="Baumgarten S."/>
            <person name="Simakov O."/>
            <person name="Wilson M."/>
            <person name="Piel J."/>
            <person name="Ashoor H."/>
            <person name="Bougouffa S."/>
            <person name="Bajic V.B."/>
            <person name="Ryu T."/>
            <person name="Ravasi T."/>
            <person name="Bayer T."/>
            <person name="Micklem G."/>
            <person name="Kim H."/>
            <person name="Bhak J."/>
            <person name="Lajeunesse T.C."/>
            <person name="Voolstra C.R."/>
        </authorList>
    </citation>
    <scope>NUCLEOTIDE SEQUENCE [LARGE SCALE GENOMIC DNA]</scope>
    <source>
        <strain evidence="18 19">CCMP2467</strain>
    </source>
</reference>
<evidence type="ECO:0000256" key="1">
    <source>
        <dbReference type="ARBA" id="ARBA00004138"/>
    </source>
</evidence>
<dbReference type="Pfam" id="PF12780">
    <property type="entry name" value="AAA_8"/>
    <property type="match status" value="1"/>
</dbReference>
<evidence type="ECO:0000256" key="2">
    <source>
        <dbReference type="ARBA" id="ARBA00004245"/>
    </source>
</evidence>
<keyword evidence="7" id="KW-0243">Dynein</keyword>
<evidence type="ECO:0000256" key="9">
    <source>
        <dbReference type="ARBA" id="ARBA00023069"/>
    </source>
</evidence>
<dbReference type="InterPro" id="IPR013320">
    <property type="entry name" value="ConA-like_dom_sf"/>
</dbReference>
<dbReference type="InterPro" id="IPR003877">
    <property type="entry name" value="SPRY_dom"/>
</dbReference>